<evidence type="ECO:0000259" key="1">
    <source>
        <dbReference type="PROSITE" id="PS50052"/>
    </source>
</evidence>
<dbReference type="Proteomes" id="UP000275846">
    <property type="component" value="Unassembled WGS sequence"/>
</dbReference>
<dbReference type="InterPro" id="IPR027417">
    <property type="entry name" value="P-loop_NTPase"/>
</dbReference>
<reference evidence="4" key="1">
    <citation type="submission" date="2016-06" db="UniProtKB">
        <authorList>
            <consortium name="WormBaseParasite"/>
        </authorList>
    </citation>
    <scope>IDENTIFICATION</scope>
</reference>
<evidence type="ECO:0000313" key="3">
    <source>
        <dbReference type="Proteomes" id="UP000275846"/>
    </source>
</evidence>
<dbReference type="GO" id="GO:0004385">
    <property type="term" value="F:GMP kinase activity"/>
    <property type="evidence" value="ECO:0007669"/>
    <property type="project" value="TreeGrafter"/>
</dbReference>
<evidence type="ECO:0000313" key="4">
    <source>
        <dbReference type="WBParaSite" id="SSLN_0000210101-mRNA-1"/>
    </source>
</evidence>
<dbReference type="InterPro" id="IPR008144">
    <property type="entry name" value="Guanylate_kin-like_dom"/>
</dbReference>
<dbReference type="OrthoDB" id="6334211at2759"/>
<accession>A0A183SCT4</accession>
<dbReference type="PANTHER" id="PTHR23117:SF18">
    <property type="entry name" value="LEUCINE-RICH REPEAT AND GUANYLATE KINASE DOMAIN-CONTAINING PROTEIN"/>
    <property type="match status" value="1"/>
</dbReference>
<dbReference type="AlphaFoldDB" id="A0A183SCT4"/>
<evidence type="ECO:0000313" key="2">
    <source>
        <dbReference type="EMBL" id="VDL88417.1"/>
    </source>
</evidence>
<protein>
    <submittedName>
        <fullName evidence="4">Guanylate kinase-like domain-containing protein</fullName>
    </submittedName>
</protein>
<feature type="domain" description="Guanylate kinase-like" evidence="1">
    <location>
        <begin position="8"/>
        <end position="113"/>
    </location>
</feature>
<gene>
    <name evidence="2" type="ORF">SSLN_LOCUS2032</name>
</gene>
<dbReference type="WBParaSite" id="SSLN_0000210101-mRNA-1">
    <property type="protein sequence ID" value="SSLN_0000210101-mRNA-1"/>
    <property type="gene ID" value="SSLN_0000210101"/>
</dbReference>
<dbReference type="EMBL" id="UYSU01013862">
    <property type="protein sequence ID" value="VDL88417.1"/>
    <property type="molecule type" value="Genomic_DNA"/>
</dbReference>
<dbReference type="SUPFAM" id="SSF52540">
    <property type="entry name" value="P-loop containing nucleoside triphosphate hydrolases"/>
    <property type="match status" value="1"/>
</dbReference>
<dbReference type="PANTHER" id="PTHR23117">
    <property type="entry name" value="GUANYLATE KINASE-RELATED"/>
    <property type="match status" value="1"/>
</dbReference>
<reference evidence="2 3" key="2">
    <citation type="submission" date="2018-11" db="EMBL/GenBank/DDBJ databases">
        <authorList>
            <consortium name="Pathogen Informatics"/>
        </authorList>
    </citation>
    <scope>NUCLEOTIDE SEQUENCE [LARGE SCALE GENOMIC DNA]</scope>
    <source>
        <strain evidence="2 3">NST_G2</strain>
    </source>
</reference>
<dbReference type="GO" id="GO:0005829">
    <property type="term" value="C:cytosol"/>
    <property type="evidence" value="ECO:0007669"/>
    <property type="project" value="TreeGrafter"/>
</dbReference>
<sequence length="113" mass="12707">MPDFATPYPILILVGPAGTWKHSLQRLLVTEFPGRLTALVSHTDRKPRPVRLTNEEVSRLVDHAKTASRATTEPPLDYEMEVAGEEYTFVDMDTFNCMRTRGEFLETVKVAGA</sequence>
<dbReference type="PROSITE" id="PS50052">
    <property type="entry name" value="GUANYLATE_KINASE_2"/>
    <property type="match status" value="1"/>
</dbReference>
<proteinExistence type="predicted"/>
<dbReference type="Gene3D" id="3.40.50.300">
    <property type="entry name" value="P-loop containing nucleotide triphosphate hydrolases"/>
    <property type="match status" value="1"/>
</dbReference>
<organism evidence="4">
    <name type="scientific">Schistocephalus solidus</name>
    <name type="common">Tapeworm</name>
    <dbReference type="NCBI Taxonomy" id="70667"/>
    <lineage>
        <taxon>Eukaryota</taxon>
        <taxon>Metazoa</taxon>
        <taxon>Spiralia</taxon>
        <taxon>Lophotrochozoa</taxon>
        <taxon>Platyhelminthes</taxon>
        <taxon>Cestoda</taxon>
        <taxon>Eucestoda</taxon>
        <taxon>Diphyllobothriidea</taxon>
        <taxon>Diphyllobothriidae</taxon>
        <taxon>Schistocephalus</taxon>
    </lineage>
</organism>
<keyword evidence="3" id="KW-1185">Reference proteome</keyword>
<name>A0A183SCT4_SCHSO</name>